<reference evidence="4 5" key="1">
    <citation type="journal article" date="2021" name="Nat. Commun.">
        <title>Genetic determinants of endophytism in the Arabidopsis root mycobiome.</title>
        <authorList>
            <person name="Mesny F."/>
            <person name="Miyauchi S."/>
            <person name="Thiergart T."/>
            <person name="Pickel B."/>
            <person name="Atanasova L."/>
            <person name="Karlsson M."/>
            <person name="Huettel B."/>
            <person name="Barry K.W."/>
            <person name="Haridas S."/>
            <person name="Chen C."/>
            <person name="Bauer D."/>
            <person name="Andreopoulos W."/>
            <person name="Pangilinan J."/>
            <person name="LaButti K."/>
            <person name="Riley R."/>
            <person name="Lipzen A."/>
            <person name="Clum A."/>
            <person name="Drula E."/>
            <person name="Henrissat B."/>
            <person name="Kohler A."/>
            <person name="Grigoriev I.V."/>
            <person name="Martin F.M."/>
            <person name="Hacquard S."/>
        </authorList>
    </citation>
    <scope>NUCLEOTIDE SEQUENCE [LARGE SCALE GENOMIC DNA]</scope>
    <source>
        <strain evidence="4 5">MPI-SDFR-AT-0080</strain>
    </source>
</reference>
<evidence type="ECO:0000256" key="1">
    <source>
        <dbReference type="ARBA" id="ARBA00009009"/>
    </source>
</evidence>
<organism evidence="4 5">
    <name type="scientific">Macrophomina phaseolina</name>
    <dbReference type="NCBI Taxonomy" id="35725"/>
    <lineage>
        <taxon>Eukaryota</taxon>
        <taxon>Fungi</taxon>
        <taxon>Dikarya</taxon>
        <taxon>Ascomycota</taxon>
        <taxon>Pezizomycotina</taxon>
        <taxon>Dothideomycetes</taxon>
        <taxon>Dothideomycetes incertae sedis</taxon>
        <taxon>Botryosphaeriales</taxon>
        <taxon>Botryosphaeriaceae</taxon>
        <taxon>Macrophomina</taxon>
    </lineage>
</organism>
<dbReference type="SUPFAM" id="SSF56601">
    <property type="entry name" value="beta-lactamase/transpeptidase-like"/>
    <property type="match status" value="1"/>
</dbReference>
<keyword evidence="5" id="KW-1185">Reference proteome</keyword>
<dbReference type="PANTHER" id="PTHR43283:SF17">
    <property type="entry name" value="(LOVD), PUTATIVE (AFU_ORTHOLOGUE AFUA_5G00920)-RELATED"/>
    <property type="match status" value="1"/>
</dbReference>
<evidence type="ECO:0000313" key="5">
    <source>
        <dbReference type="Proteomes" id="UP000774617"/>
    </source>
</evidence>
<evidence type="ECO:0000313" key="4">
    <source>
        <dbReference type="EMBL" id="KAH7032181.1"/>
    </source>
</evidence>
<comment type="similarity">
    <text evidence="1">Belongs to the class-A beta-lactamase family.</text>
</comment>
<evidence type="ECO:0000256" key="2">
    <source>
        <dbReference type="ARBA" id="ARBA00022801"/>
    </source>
</evidence>
<proteinExistence type="inferred from homology"/>
<dbReference type="Proteomes" id="UP000774617">
    <property type="component" value="Unassembled WGS sequence"/>
</dbReference>
<feature type="domain" description="Beta-lactamase-related" evidence="3">
    <location>
        <begin position="5"/>
        <end position="231"/>
    </location>
</feature>
<dbReference type="Pfam" id="PF00144">
    <property type="entry name" value="Beta-lactamase"/>
    <property type="match status" value="1"/>
</dbReference>
<dbReference type="InterPro" id="IPR050789">
    <property type="entry name" value="Diverse_Enzym_Activities"/>
</dbReference>
<keyword evidence="2" id="KW-0378">Hydrolase</keyword>
<dbReference type="EMBL" id="JAGTJR010000041">
    <property type="protein sequence ID" value="KAH7032181.1"/>
    <property type="molecule type" value="Genomic_DNA"/>
</dbReference>
<dbReference type="InterPro" id="IPR001466">
    <property type="entry name" value="Beta-lactam-related"/>
</dbReference>
<dbReference type="Gene3D" id="3.40.710.10">
    <property type="entry name" value="DD-peptidase/beta-lactamase superfamily"/>
    <property type="match status" value="2"/>
</dbReference>
<evidence type="ECO:0000259" key="3">
    <source>
        <dbReference type="Pfam" id="PF00144"/>
    </source>
</evidence>
<protein>
    <submittedName>
        <fullName evidence="4">Beta-lactamase/transpeptidase-like protein</fullName>
    </submittedName>
</protein>
<comment type="caution">
    <text evidence="4">The sequence shown here is derived from an EMBL/GenBank/DDBJ whole genome shotgun (WGS) entry which is preliminary data.</text>
</comment>
<name>A0ABQ8FZV0_9PEZI</name>
<dbReference type="PANTHER" id="PTHR43283">
    <property type="entry name" value="BETA-LACTAMASE-RELATED"/>
    <property type="match status" value="1"/>
</dbReference>
<gene>
    <name evidence="4" type="ORF">B0J12DRAFT_744907</name>
</gene>
<dbReference type="Gene3D" id="3.30.559.10">
    <property type="entry name" value="Chloramphenicol acetyltransferase-like domain"/>
    <property type="match status" value="1"/>
</dbReference>
<sequence length="312" mass="33346">MEAADKLLKDAVENGIIAGCACMASDKNGTIQYSSGFGTSSSPQASPPAPMTTRSVFSLISSTKIMTAIAALQLVERGILSLDQDVSPLISELAHQPVLGGPLDNPRHDIPGFATTPAGYLAHLTSSRGDCQARASATVAPWNWVGKLTERATGEPLLEQYMRKNIWMPLGIDSITFWPQEHPDIEARLVGTVQRRPDGGVECRTAVPPKQGVQECFGGQGAYADVEDFLEILCAIAITTSSPTASILIIPTAHIAALKARITAYLDNAISRMSTHDTLCSLLWAAVVSSCQASLRPLRLVARAKEELILRV</sequence>
<dbReference type="InterPro" id="IPR012338">
    <property type="entry name" value="Beta-lactam/transpept-like"/>
</dbReference>
<dbReference type="InterPro" id="IPR023213">
    <property type="entry name" value="CAT-like_dom_sf"/>
</dbReference>
<accession>A0ABQ8FZV0</accession>